<keyword evidence="7 8" id="KW-0472">Membrane</keyword>
<evidence type="ECO:0000256" key="7">
    <source>
        <dbReference type="ARBA" id="ARBA00023136"/>
    </source>
</evidence>
<evidence type="ECO:0000313" key="10">
    <source>
        <dbReference type="Proteomes" id="UP000694545"/>
    </source>
</evidence>
<dbReference type="GO" id="GO:0017080">
    <property type="term" value="F:sodium channel regulator activity"/>
    <property type="evidence" value="ECO:0007669"/>
    <property type="project" value="TreeGrafter"/>
</dbReference>
<dbReference type="InterPro" id="IPR047297">
    <property type="entry name" value="FXYD_motif"/>
</dbReference>
<evidence type="ECO:0000256" key="1">
    <source>
        <dbReference type="ARBA" id="ARBA00004167"/>
    </source>
</evidence>
<evidence type="ECO:0000256" key="4">
    <source>
        <dbReference type="ARBA" id="ARBA00022692"/>
    </source>
</evidence>
<organism evidence="9 10">
    <name type="scientific">Varanus komodoensis</name>
    <name type="common">Komodo dragon</name>
    <dbReference type="NCBI Taxonomy" id="61221"/>
    <lineage>
        <taxon>Eukaryota</taxon>
        <taxon>Metazoa</taxon>
        <taxon>Chordata</taxon>
        <taxon>Craniata</taxon>
        <taxon>Vertebrata</taxon>
        <taxon>Euteleostomi</taxon>
        <taxon>Lepidosauria</taxon>
        <taxon>Squamata</taxon>
        <taxon>Bifurcata</taxon>
        <taxon>Unidentata</taxon>
        <taxon>Episquamata</taxon>
        <taxon>Toxicofera</taxon>
        <taxon>Anguimorpha</taxon>
        <taxon>Paleoanguimorpha</taxon>
        <taxon>Varanoidea</taxon>
        <taxon>Varanidae</taxon>
        <taxon>Varanus</taxon>
    </lineage>
</organism>
<dbReference type="AlphaFoldDB" id="A0A8D2LJ49"/>
<keyword evidence="10" id="KW-1185">Reference proteome</keyword>
<evidence type="ECO:0000313" key="9">
    <source>
        <dbReference type="Ensembl" id="ENSVKKP00000023358.1"/>
    </source>
</evidence>
<proteinExistence type="inferred from homology"/>
<keyword evidence="6 8" id="KW-0406">Ion transport</keyword>
<keyword evidence="4 8" id="KW-0812">Transmembrane</keyword>
<dbReference type="GO" id="GO:0006811">
    <property type="term" value="P:monoatomic ion transport"/>
    <property type="evidence" value="ECO:0007669"/>
    <property type="project" value="UniProtKB-KW"/>
</dbReference>
<keyword evidence="3 8" id="KW-0813">Transport</keyword>
<dbReference type="Proteomes" id="UP000694545">
    <property type="component" value="Unplaced"/>
</dbReference>
<evidence type="ECO:0000256" key="8">
    <source>
        <dbReference type="RuleBase" id="RU364131"/>
    </source>
</evidence>
<evidence type="ECO:0000256" key="5">
    <source>
        <dbReference type="ARBA" id="ARBA00022989"/>
    </source>
</evidence>
<protein>
    <recommendedName>
        <fullName evidence="8">FXYD domain-containing ion transport regulator</fullName>
    </recommendedName>
</protein>
<dbReference type="GO" id="GO:0016020">
    <property type="term" value="C:membrane"/>
    <property type="evidence" value="ECO:0007669"/>
    <property type="project" value="UniProtKB-SubCell"/>
</dbReference>
<keyword evidence="5 8" id="KW-1133">Transmembrane helix</keyword>
<dbReference type="CDD" id="cd20324">
    <property type="entry name" value="FXYD6"/>
    <property type="match status" value="1"/>
</dbReference>
<dbReference type="Ensembl" id="ENSVKKT00000023938.1">
    <property type="protein sequence ID" value="ENSVKKP00000023358.1"/>
    <property type="gene ID" value="ENSVKKG00000015469.1"/>
</dbReference>
<name>A0A8D2LJ49_VARKO</name>
<dbReference type="GO" id="GO:0043269">
    <property type="term" value="P:regulation of monoatomic ion transport"/>
    <property type="evidence" value="ECO:0007669"/>
    <property type="project" value="InterPro"/>
</dbReference>
<reference evidence="9" key="2">
    <citation type="submission" date="2025-09" db="UniProtKB">
        <authorList>
            <consortium name="Ensembl"/>
        </authorList>
    </citation>
    <scope>IDENTIFICATION</scope>
</reference>
<dbReference type="Gene3D" id="1.20.5.780">
    <property type="entry name" value="Single helix bin"/>
    <property type="match status" value="1"/>
</dbReference>
<evidence type="ECO:0000256" key="6">
    <source>
        <dbReference type="ARBA" id="ARBA00023065"/>
    </source>
</evidence>
<accession>A0A8D2LJ49</accession>
<evidence type="ECO:0000256" key="2">
    <source>
        <dbReference type="ARBA" id="ARBA00005948"/>
    </source>
</evidence>
<comment type="subcellular location">
    <subcellularLocation>
        <location evidence="1">Membrane</location>
        <topology evidence="1">Single-pass membrane protein</topology>
    </subcellularLocation>
</comment>
<feature type="transmembrane region" description="Helical" evidence="8">
    <location>
        <begin position="28"/>
        <end position="46"/>
    </location>
</feature>
<dbReference type="PANTHER" id="PTHR14132:SF12">
    <property type="entry name" value="PHOSPHOLEMMAN"/>
    <property type="match status" value="1"/>
</dbReference>
<dbReference type="InterPro" id="IPR000272">
    <property type="entry name" value="Ion-transport_regulator_FXYD"/>
</dbReference>
<sequence length="85" mass="9288">AHCCTSLPEPPKDQPHDPFNYDYQSLRIGGLVFAVVLFLLGILIVLSKQEKACSSQHASGPHLFHHPALCWLRGISGPTTSPLAR</sequence>
<dbReference type="PROSITE" id="PS01310">
    <property type="entry name" value="FXYD"/>
    <property type="match status" value="1"/>
</dbReference>
<dbReference type="Pfam" id="PF02038">
    <property type="entry name" value="ATP1G1_PLM_MAT8"/>
    <property type="match status" value="1"/>
</dbReference>
<reference evidence="9" key="1">
    <citation type="submission" date="2025-08" db="UniProtKB">
        <authorList>
            <consortium name="Ensembl"/>
        </authorList>
    </citation>
    <scope>IDENTIFICATION</scope>
</reference>
<dbReference type="PANTHER" id="PTHR14132">
    <property type="entry name" value="SODIUM/POTASSIUM-TRANSPORTING ATPASE SUBUNIT GAMMA"/>
    <property type="match status" value="1"/>
</dbReference>
<evidence type="ECO:0000256" key="3">
    <source>
        <dbReference type="ARBA" id="ARBA00022448"/>
    </source>
</evidence>
<comment type="similarity">
    <text evidence="2 8">Belongs to the FXYD family.</text>
</comment>